<sequence>MSIFASNGPVVTSAWSFSSCLSDSEAETFESTVPEGVFSDEDYGVALVIDAGGLAQRGLMAGYSTTDAALHAINAIVDSAGMRPAQLRPADRRGSVANCKTIRLNDSSTGSSRIDNHMLFFSGSPEALHLAMSKLRLAAWLRHQPGLPDIGRFYSVYPQSVSTAKYVPQDNVFNEV</sequence>
<evidence type="ECO:0000313" key="2">
    <source>
        <dbReference type="Proteomes" id="UP000722791"/>
    </source>
</evidence>
<reference evidence="1" key="1">
    <citation type="journal article" date="2021" name="Proc. Natl. Acad. Sci. U.S.A.">
        <title>Three genomes in the algal genus Volvox reveal the fate of a haploid sex-determining region after a transition to homothallism.</title>
        <authorList>
            <person name="Yamamoto K."/>
            <person name="Hamaji T."/>
            <person name="Kawai-Toyooka H."/>
            <person name="Matsuzaki R."/>
            <person name="Takahashi F."/>
            <person name="Nishimura Y."/>
            <person name="Kawachi M."/>
            <person name="Noguchi H."/>
            <person name="Minakuchi Y."/>
            <person name="Umen J.G."/>
            <person name="Toyoda A."/>
            <person name="Nozaki H."/>
        </authorList>
    </citation>
    <scope>NUCLEOTIDE SEQUENCE</scope>
    <source>
        <strain evidence="1">NIES-3785</strain>
    </source>
</reference>
<accession>A0A8J4BYS8</accession>
<evidence type="ECO:0000313" key="1">
    <source>
        <dbReference type="EMBL" id="GIL94463.1"/>
    </source>
</evidence>
<organism evidence="1 2">
    <name type="scientific">Volvox reticuliferus</name>
    <dbReference type="NCBI Taxonomy" id="1737510"/>
    <lineage>
        <taxon>Eukaryota</taxon>
        <taxon>Viridiplantae</taxon>
        <taxon>Chlorophyta</taxon>
        <taxon>core chlorophytes</taxon>
        <taxon>Chlorophyceae</taxon>
        <taxon>CS clade</taxon>
        <taxon>Chlamydomonadales</taxon>
        <taxon>Volvocaceae</taxon>
        <taxon>Volvox</taxon>
    </lineage>
</organism>
<protein>
    <submittedName>
        <fullName evidence="1">Uncharacterized protein</fullName>
    </submittedName>
</protein>
<dbReference type="Proteomes" id="UP000722791">
    <property type="component" value="Unassembled WGS sequence"/>
</dbReference>
<gene>
    <name evidence="1" type="ORF">Vretimale_661</name>
</gene>
<name>A0A8J4BYS8_9CHLO</name>
<proteinExistence type="predicted"/>
<dbReference type="OrthoDB" id="10303121at2759"/>
<dbReference type="AlphaFoldDB" id="A0A8J4BYS8"/>
<dbReference type="EMBL" id="BNCQ01000001">
    <property type="protein sequence ID" value="GIL94463.1"/>
    <property type="molecule type" value="Genomic_DNA"/>
</dbReference>
<comment type="caution">
    <text evidence="1">The sequence shown here is derived from an EMBL/GenBank/DDBJ whole genome shotgun (WGS) entry which is preliminary data.</text>
</comment>